<comment type="caution">
    <text evidence="2">The sequence shown here is derived from an EMBL/GenBank/DDBJ whole genome shotgun (WGS) entry which is preliminary data.</text>
</comment>
<accession>A0AAV6RP85</accession>
<keyword evidence="1" id="KW-0472">Membrane</keyword>
<organism evidence="2 3">
    <name type="scientific">Solea senegalensis</name>
    <name type="common">Senegalese sole</name>
    <dbReference type="NCBI Taxonomy" id="28829"/>
    <lineage>
        <taxon>Eukaryota</taxon>
        <taxon>Metazoa</taxon>
        <taxon>Chordata</taxon>
        <taxon>Craniata</taxon>
        <taxon>Vertebrata</taxon>
        <taxon>Euteleostomi</taxon>
        <taxon>Actinopterygii</taxon>
        <taxon>Neopterygii</taxon>
        <taxon>Teleostei</taxon>
        <taxon>Neoteleostei</taxon>
        <taxon>Acanthomorphata</taxon>
        <taxon>Carangaria</taxon>
        <taxon>Pleuronectiformes</taxon>
        <taxon>Pleuronectoidei</taxon>
        <taxon>Soleidae</taxon>
        <taxon>Solea</taxon>
    </lineage>
</organism>
<dbReference type="Proteomes" id="UP000693946">
    <property type="component" value="Linkage Group LG19"/>
</dbReference>
<keyword evidence="1" id="KW-0812">Transmembrane</keyword>
<evidence type="ECO:0000313" key="2">
    <source>
        <dbReference type="EMBL" id="KAG7505681.1"/>
    </source>
</evidence>
<gene>
    <name evidence="2" type="ORF">JOB18_037507</name>
</gene>
<dbReference type="AlphaFoldDB" id="A0AAV6RP85"/>
<keyword evidence="1" id="KW-1133">Transmembrane helix</keyword>
<protein>
    <submittedName>
        <fullName evidence="2">Uncharacterized protein</fullName>
    </submittedName>
</protein>
<evidence type="ECO:0000313" key="3">
    <source>
        <dbReference type="Proteomes" id="UP000693946"/>
    </source>
</evidence>
<proteinExistence type="predicted"/>
<dbReference type="EMBL" id="JAGKHQ010000011">
    <property type="protein sequence ID" value="KAG7505681.1"/>
    <property type="molecule type" value="Genomic_DNA"/>
</dbReference>
<reference evidence="2 3" key="1">
    <citation type="journal article" date="2021" name="Sci. Rep.">
        <title>Chromosome anchoring in Senegalese sole (Solea senegalensis) reveals sex-associated markers and genome rearrangements in flatfish.</title>
        <authorList>
            <person name="Guerrero-Cozar I."/>
            <person name="Gomez-Garrido J."/>
            <person name="Berbel C."/>
            <person name="Martinez-Blanch J.F."/>
            <person name="Alioto T."/>
            <person name="Claros M.G."/>
            <person name="Gagnaire P.A."/>
            <person name="Manchado M."/>
        </authorList>
    </citation>
    <scope>NUCLEOTIDE SEQUENCE [LARGE SCALE GENOMIC DNA]</scope>
    <source>
        <strain evidence="2">Sse05_10M</strain>
    </source>
</reference>
<name>A0AAV6RP85_SOLSE</name>
<keyword evidence="3" id="KW-1185">Reference proteome</keyword>
<feature type="transmembrane region" description="Helical" evidence="1">
    <location>
        <begin position="31"/>
        <end position="55"/>
    </location>
</feature>
<evidence type="ECO:0000256" key="1">
    <source>
        <dbReference type="SAM" id="Phobius"/>
    </source>
</evidence>
<sequence>MRKFPPREQSGANGPNFTVIPFFRHQNHKVIFISIACHNIYIYIYIYIFLFQCFIELRFHRRYKCFPRSMRRRKKMKMSAAAAIFTLSVNNSNTQVYGRGSGPHVNLYFVNKIEVGQSSEKKSDFKQ</sequence>